<evidence type="ECO:0008006" key="3">
    <source>
        <dbReference type="Google" id="ProtNLM"/>
    </source>
</evidence>
<evidence type="ECO:0000313" key="1">
    <source>
        <dbReference type="EMBL" id="ADQ17204.1"/>
    </source>
</evidence>
<keyword evidence="2" id="KW-1185">Reference proteome</keyword>
<dbReference type="KEGG" id="lby:Lbys_1491"/>
<organism evidence="1 2">
    <name type="scientific">Leadbetterella byssophila (strain DSM 17132 / JCM 16389 / KACC 11308 / NBRC 106382 / 4M15)</name>
    <dbReference type="NCBI Taxonomy" id="649349"/>
    <lineage>
        <taxon>Bacteria</taxon>
        <taxon>Pseudomonadati</taxon>
        <taxon>Bacteroidota</taxon>
        <taxon>Cytophagia</taxon>
        <taxon>Cytophagales</taxon>
        <taxon>Leadbetterellaceae</taxon>
        <taxon>Leadbetterella</taxon>
    </lineage>
</organism>
<sequence length="190" mass="21268">MVRLLFWILLLSSTYAWGQSSLGLGFRGGYNATTISRTYYSFGSGYYGGVYAEIPLGSRFYLQPEFTYSKQVSKGEIYSVGSSDKVGENPEIQYLGYGILGKFGFTPSFRLILGHVLDQAIVVKKPYRGGFDPVFTIGAEYKSPVGLGLELRFKKGLRDQITEYETFKSTGVIFNMNTHLVFQLGLNYTL</sequence>
<gene>
    <name evidence="1" type="ordered locus">Lbys_1491</name>
</gene>
<dbReference type="STRING" id="649349.Lbys_1491"/>
<dbReference type="RefSeq" id="WP_013408253.1">
    <property type="nucleotide sequence ID" value="NC_014655.1"/>
</dbReference>
<reference key="1">
    <citation type="submission" date="2010-11" db="EMBL/GenBank/DDBJ databases">
        <title>The complete genome of Leadbetterella byssophila DSM 17132.</title>
        <authorList>
            <consortium name="US DOE Joint Genome Institute (JGI-PGF)"/>
            <person name="Lucas S."/>
            <person name="Copeland A."/>
            <person name="Lapidus A."/>
            <person name="Glavina del Rio T."/>
            <person name="Dalin E."/>
            <person name="Tice H."/>
            <person name="Bruce D."/>
            <person name="Goodwin L."/>
            <person name="Pitluck S."/>
            <person name="Kyrpides N."/>
            <person name="Mavromatis K."/>
            <person name="Ivanova N."/>
            <person name="Teshima H."/>
            <person name="Brettin T."/>
            <person name="Detter J.C."/>
            <person name="Han C."/>
            <person name="Tapia R."/>
            <person name="Land M."/>
            <person name="Hauser L."/>
            <person name="Markowitz V."/>
            <person name="Cheng J.-F."/>
            <person name="Hugenholtz P."/>
            <person name="Woyke T."/>
            <person name="Wu D."/>
            <person name="Tindall B."/>
            <person name="Pomrenke H.G."/>
            <person name="Brambilla E."/>
            <person name="Klenk H.-P."/>
            <person name="Eisen J.A."/>
        </authorList>
    </citation>
    <scope>NUCLEOTIDE SEQUENCE [LARGE SCALE GENOMIC DNA]</scope>
    <source>
        <strain>DSM 17132</strain>
    </source>
</reference>
<dbReference type="Proteomes" id="UP000007435">
    <property type="component" value="Chromosome"/>
</dbReference>
<dbReference type="OrthoDB" id="1160354at2"/>
<name>E4RWZ8_LEAB4</name>
<dbReference type="HOGENOM" id="CLU_082049_4_2_10"/>
<protein>
    <recommendedName>
        <fullName evidence="3">Outer membrane protein beta-barrel domain-containing protein</fullName>
    </recommendedName>
</protein>
<dbReference type="AlphaFoldDB" id="E4RWZ8"/>
<reference evidence="1 2" key="2">
    <citation type="journal article" date="2011" name="Stand. Genomic Sci.">
        <title>Complete genome sequence of Leadbetterella byssophila type strain (4M15).</title>
        <authorList>
            <person name="Abt B."/>
            <person name="Teshima H."/>
            <person name="Lucas S."/>
            <person name="Lapidus A."/>
            <person name="Del Rio T.G."/>
            <person name="Nolan M."/>
            <person name="Tice H."/>
            <person name="Cheng J.F."/>
            <person name="Pitluck S."/>
            <person name="Liolios K."/>
            <person name="Pagani I."/>
            <person name="Ivanova N."/>
            <person name="Mavromatis K."/>
            <person name="Pati A."/>
            <person name="Tapia R."/>
            <person name="Han C."/>
            <person name="Goodwin L."/>
            <person name="Chen A."/>
            <person name="Palaniappan K."/>
            <person name="Land M."/>
            <person name="Hauser L."/>
            <person name="Chang Y.J."/>
            <person name="Jeffries C.D."/>
            <person name="Rohde M."/>
            <person name="Goker M."/>
            <person name="Tindall B.J."/>
            <person name="Detter J.C."/>
            <person name="Woyke T."/>
            <person name="Bristow J."/>
            <person name="Eisen J.A."/>
            <person name="Markowitz V."/>
            <person name="Hugenholtz P."/>
            <person name="Klenk H.P."/>
            <person name="Kyrpides N.C."/>
        </authorList>
    </citation>
    <scope>NUCLEOTIDE SEQUENCE [LARGE SCALE GENOMIC DNA]</scope>
    <source>
        <strain evidence="2">DSM 17132 / JCM 16389 / KACC 11308 / NBRC 106382 / 4M15</strain>
    </source>
</reference>
<evidence type="ECO:0000313" key="2">
    <source>
        <dbReference type="Proteomes" id="UP000007435"/>
    </source>
</evidence>
<proteinExistence type="predicted"/>
<accession>E4RWZ8</accession>
<dbReference type="EMBL" id="CP002305">
    <property type="protein sequence ID" value="ADQ17204.1"/>
    <property type="molecule type" value="Genomic_DNA"/>
</dbReference>